<evidence type="ECO:0000313" key="3">
    <source>
        <dbReference type="EMBL" id="WRT67046.1"/>
    </source>
</evidence>
<keyword evidence="2" id="KW-0732">Signal</keyword>
<evidence type="ECO:0000256" key="1">
    <source>
        <dbReference type="SAM" id="MobiDB-lite"/>
    </source>
</evidence>
<evidence type="ECO:0000256" key="2">
    <source>
        <dbReference type="SAM" id="SignalP"/>
    </source>
</evidence>
<dbReference type="RefSeq" id="XP_062791786.1">
    <property type="nucleotide sequence ID" value="XM_062935735.1"/>
</dbReference>
<keyword evidence="4" id="KW-1185">Reference proteome</keyword>
<protein>
    <submittedName>
        <fullName evidence="3">Uncharacterized protein</fullName>
    </submittedName>
</protein>
<feature type="signal peptide" evidence="2">
    <location>
        <begin position="1"/>
        <end position="17"/>
    </location>
</feature>
<organism evidence="3 4">
    <name type="scientific">Kwoniella shivajii</name>
    <dbReference type="NCBI Taxonomy" id="564305"/>
    <lineage>
        <taxon>Eukaryota</taxon>
        <taxon>Fungi</taxon>
        <taxon>Dikarya</taxon>
        <taxon>Basidiomycota</taxon>
        <taxon>Agaricomycotina</taxon>
        <taxon>Tremellomycetes</taxon>
        <taxon>Tremellales</taxon>
        <taxon>Cryptococcaceae</taxon>
        <taxon>Kwoniella</taxon>
    </lineage>
</organism>
<sequence>MLVALCFIEFLSGFVLTILYRDICSNGLISCWNNRKSPLEIYDHLSNLNLDLNLDLNYNFDLVNKKSSIVSFAKSYISYPNRSPLRTQAPEPSYTLTYQGSSNKDTSMKIAIYTKSSILPTSTQIETPYQIILEVVPESINFNLSAETSWIIEHLQQPTMTFTYTSSSAPILSPIPTTISLPTLTRIENIATSIGTSPMNVTMTMISSTNLPTHTPSADPPSLAGSLIDHLTNSSHKLQLQYALKSTWAKSQIILNTLQKSIITSLALLPIEARTILNVVMGIYTFKFIHFIFKQIVKMVYLTIIRKLTRGIIATLTSIINLLDNWIEDSSRQGQQETKPESVAQGQSEFGVETENEAELDSKSKARRGRESDSKIVNEPQALSVDSELDNVEETISFGNDTNSHDANCNSEKANIPYLTKGLDYPVYIESPIINPKDTTVYDCSPQDPLTLHPSIPIEEEIKSITFSNIYLPESLEEIESEPSNSIRSQKSTKNEKEDLSAEPSPSRSIIVDKS</sequence>
<proteinExistence type="predicted"/>
<evidence type="ECO:0000313" key="4">
    <source>
        <dbReference type="Proteomes" id="UP001329825"/>
    </source>
</evidence>
<feature type="chain" id="PRO_5047550112" evidence="2">
    <location>
        <begin position="18"/>
        <end position="515"/>
    </location>
</feature>
<dbReference type="Proteomes" id="UP001329825">
    <property type="component" value="Chromosome 5"/>
</dbReference>
<gene>
    <name evidence="3" type="ORF">IL334_004012</name>
</gene>
<reference evidence="3 4" key="1">
    <citation type="submission" date="2024-01" db="EMBL/GenBank/DDBJ databases">
        <title>Comparative genomics of Cryptococcus and Kwoniella reveals pathogenesis evolution and contrasting modes of karyotype evolution via chromosome fusion or intercentromeric recombination.</title>
        <authorList>
            <person name="Coelho M.A."/>
            <person name="David-Palma M."/>
            <person name="Shea T."/>
            <person name="Bowers K."/>
            <person name="McGinley-Smith S."/>
            <person name="Mohammad A.W."/>
            <person name="Gnirke A."/>
            <person name="Yurkov A.M."/>
            <person name="Nowrousian M."/>
            <person name="Sun S."/>
            <person name="Cuomo C.A."/>
            <person name="Heitman J."/>
        </authorList>
    </citation>
    <scope>NUCLEOTIDE SEQUENCE [LARGE SCALE GENOMIC DNA]</scope>
    <source>
        <strain evidence="3">CBS 11374</strain>
    </source>
</reference>
<feature type="region of interest" description="Disordered" evidence="1">
    <location>
        <begin position="333"/>
        <end position="390"/>
    </location>
</feature>
<feature type="compositionally biased region" description="Basic and acidic residues" evidence="1">
    <location>
        <begin position="360"/>
        <end position="376"/>
    </location>
</feature>
<name>A0ABZ1CZ49_9TREE</name>
<dbReference type="EMBL" id="CP141885">
    <property type="protein sequence ID" value="WRT67046.1"/>
    <property type="molecule type" value="Genomic_DNA"/>
</dbReference>
<dbReference type="GeneID" id="87956143"/>
<feature type="region of interest" description="Disordered" evidence="1">
    <location>
        <begin position="476"/>
        <end position="515"/>
    </location>
</feature>
<accession>A0ABZ1CZ49</accession>